<keyword evidence="3" id="KW-1185">Reference proteome</keyword>
<dbReference type="Proteomes" id="UP001430172">
    <property type="component" value="Unassembled WGS sequence"/>
</dbReference>
<evidence type="ECO:0000256" key="1">
    <source>
        <dbReference type="SAM" id="MobiDB-lite"/>
    </source>
</evidence>
<dbReference type="PROSITE" id="PS51318">
    <property type="entry name" value="TAT"/>
    <property type="match status" value="1"/>
</dbReference>
<name>A0ABS2CGH5_9MICO</name>
<feature type="region of interest" description="Disordered" evidence="1">
    <location>
        <begin position="60"/>
        <end position="80"/>
    </location>
</feature>
<organism evidence="2 3">
    <name type="scientific">Phycicoccus sonneratiae</name>
    <dbReference type="NCBI Taxonomy" id="2807628"/>
    <lineage>
        <taxon>Bacteria</taxon>
        <taxon>Bacillati</taxon>
        <taxon>Actinomycetota</taxon>
        <taxon>Actinomycetes</taxon>
        <taxon>Micrococcales</taxon>
        <taxon>Intrasporangiaceae</taxon>
        <taxon>Phycicoccus</taxon>
    </lineage>
</organism>
<dbReference type="InterPro" id="IPR006311">
    <property type="entry name" value="TAT_signal"/>
</dbReference>
<evidence type="ECO:0000313" key="2">
    <source>
        <dbReference type="EMBL" id="MBM6398977.1"/>
    </source>
</evidence>
<dbReference type="RefSeq" id="WP_204129467.1">
    <property type="nucleotide sequence ID" value="NZ_JAFDVD010000003.1"/>
</dbReference>
<gene>
    <name evidence="2" type="ORF">JQN70_01090</name>
</gene>
<accession>A0ABS2CGH5</accession>
<proteinExistence type="predicted"/>
<sequence length="265" mass="27272">MSLQTTDAPAPARPSRRAVAGGLAWAVPVIAVGAAAPRAAASPCNPQSYTIGWNGAGGTSYSRTGNQSGTATTDPDGAGPIAPVTLSMTSTLSGRMATGNESGTTNQNFRVSSAEVGGLGVPGLQLEQTVTGTRRSEPGRDALQTVTFVFSEPVVGLTFTLTDIDALDGDFIDMVELSGAFTVTHVTNRTTGAGTTASPLRNTANGDVANTSNLGNVRITYPGAITSFTLTYWNNATFFSTQNGADRNQIVSIGPMTFNVIRTNC</sequence>
<dbReference type="EMBL" id="JAFDVD010000003">
    <property type="protein sequence ID" value="MBM6398977.1"/>
    <property type="molecule type" value="Genomic_DNA"/>
</dbReference>
<reference evidence="2" key="1">
    <citation type="submission" date="2021-02" db="EMBL/GenBank/DDBJ databases">
        <title>Phycicoccus sp. MQZ13P-5T, whole genome shotgun sequence.</title>
        <authorList>
            <person name="Tuo L."/>
        </authorList>
    </citation>
    <scope>NUCLEOTIDE SEQUENCE</scope>
    <source>
        <strain evidence="2">MQZ13P-5</strain>
    </source>
</reference>
<comment type="caution">
    <text evidence="2">The sequence shown here is derived from an EMBL/GenBank/DDBJ whole genome shotgun (WGS) entry which is preliminary data.</text>
</comment>
<feature type="compositionally biased region" description="Polar residues" evidence="1">
    <location>
        <begin position="60"/>
        <end position="73"/>
    </location>
</feature>
<evidence type="ECO:0000313" key="3">
    <source>
        <dbReference type="Proteomes" id="UP001430172"/>
    </source>
</evidence>
<protein>
    <submittedName>
        <fullName evidence="2">Uncharacterized protein</fullName>
    </submittedName>
</protein>